<protein>
    <recommendedName>
        <fullName evidence="7">Peptidylamidoglycolate lyase</fullName>
    </recommendedName>
</protein>
<reference evidence="5 6" key="1">
    <citation type="submission" date="2019-03" db="EMBL/GenBank/DDBJ databases">
        <title>Draft genome sequences of novel Actinobacteria.</title>
        <authorList>
            <person name="Sahin N."/>
            <person name="Ay H."/>
            <person name="Saygin H."/>
        </authorList>
    </citation>
    <scope>NUCLEOTIDE SEQUENCE [LARGE SCALE GENOMIC DNA]</scope>
    <source>
        <strain evidence="5 6">5K138</strain>
    </source>
</reference>
<dbReference type="AlphaFoldDB" id="A0A4R5CQP4"/>
<dbReference type="PROSITE" id="PS51125">
    <property type="entry name" value="NHL"/>
    <property type="match status" value="1"/>
</dbReference>
<dbReference type="OrthoDB" id="9768084at2"/>
<dbReference type="PANTHER" id="PTHR10680:SF38">
    <property type="entry name" value="BLL1368 PROTEIN"/>
    <property type="match status" value="1"/>
</dbReference>
<proteinExistence type="predicted"/>
<dbReference type="Proteomes" id="UP000294739">
    <property type="component" value="Unassembled WGS sequence"/>
</dbReference>
<keyword evidence="1" id="KW-0732">Signal</keyword>
<evidence type="ECO:0000256" key="1">
    <source>
        <dbReference type="ARBA" id="ARBA00022729"/>
    </source>
</evidence>
<comment type="caution">
    <text evidence="5">The sequence shown here is derived from an EMBL/GenBank/DDBJ whole genome shotgun (WGS) entry which is preliminary data.</text>
</comment>
<evidence type="ECO:0000313" key="5">
    <source>
        <dbReference type="EMBL" id="TDE01151.1"/>
    </source>
</evidence>
<evidence type="ECO:0000256" key="2">
    <source>
        <dbReference type="ARBA" id="ARBA00022737"/>
    </source>
</evidence>
<feature type="repeat" description="NHL" evidence="4">
    <location>
        <begin position="173"/>
        <end position="211"/>
    </location>
</feature>
<dbReference type="RefSeq" id="WP_131899175.1">
    <property type="nucleotide sequence ID" value="NZ_SMKZ01000043.1"/>
</dbReference>
<keyword evidence="2" id="KW-0677">Repeat</keyword>
<keyword evidence="3" id="KW-0325">Glycoprotein</keyword>
<dbReference type="EMBL" id="SMKZ01000043">
    <property type="protein sequence ID" value="TDE01151.1"/>
    <property type="molecule type" value="Genomic_DNA"/>
</dbReference>
<evidence type="ECO:0000313" key="6">
    <source>
        <dbReference type="Proteomes" id="UP000294739"/>
    </source>
</evidence>
<dbReference type="Gene3D" id="2.120.10.30">
    <property type="entry name" value="TolB, C-terminal domain"/>
    <property type="match status" value="1"/>
</dbReference>
<dbReference type="Pfam" id="PF01436">
    <property type="entry name" value="NHL"/>
    <property type="match status" value="1"/>
</dbReference>
<keyword evidence="6" id="KW-1185">Reference proteome</keyword>
<dbReference type="PANTHER" id="PTHR10680">
    <property type="entry name" value="PEPTIDYL-GLYCINE ALPHA-AMIDATING MONOOXYGENASE"/>
    <property type="match status" value="1"/>
</dbReference>
<organism evidence="5 6">
    <name type="scientific">Jiangella asiatica</name>
    <dbReference type="NCBI Taxonomy" id="2530372"/>
    <lineage>
        <taxon>Bacteria</taxon>
        <taxon>Bacillati</taxon>
        <taxon>Actinomycetota</taxon>
        <taxon>Actinomycetes</taxon>
        <taxon>Jiangellales</taxon>
        <taxon>Jiangellaceae</taxon>
        <taxon>Jiangella</taxon>
    </lineage>
</organism>
<accession>A0A4R5CQP4</accession>
<dbReference type="InterPro" id="IPR001258">
    <property type="entry name" value="NHL_repeat"/>
</dbReference>
<evidence type="ECO:0008006" key="7">
    <source>
        <dbReference type="Google" id="ProtNLM"/>
    </source>
</evidence>
<evidence type="ECO:0000256" key="4">
    <source>
        <dbReference type="PROSITE-ProRule" id="PRU00504"/>
    </source>
</evidence>
<evidence type="ECO:0000256" key="3">
    <source>
        <dbReference type="ARBA" id="ARBA00023180"/>
    </source>
</evidence>
<gene>
    <name evidence="5" type="ORF">E1269_23600</name>
</gene>
<sequence length="328" mass="35716">MSAVPDAPRVPHYVRDPAWTAVGDGLGFREIADVAVDTDGVVYVYGREDAAVVRLDRTGRELDRWGVGAFIRPHGLTVSPYEDAVFLVDDYSHSVRKYTKGGTHLMTIEAEVTPDFTGYVRGDSTSVRRAGPPFCYPTALAFDGPDELLVTDGYGNARVHRFTADGLRLASWGEPGSGPGEFSLPHGLLVDADRILVADRENDRVQVFDPAGGYLDEWADCRRPANVLRIAGGVYAVAELGRVNRAEGTERSIEPEAPAGRISIRDADGRLLSEFTPQGEGERDTWFAPHGIAVDGAGDLYVAETYVTFFRGHAPRRPTLHKFTAAPT</sequence>
<dbReference type="InParanoid" id="A0A4R5CQP4"/>
<dbReference type="SUPFAM" id="SSF101898">
    <property type="entry name" value="NHL repeat"/>
    <property type="match status" value="1"/>
</dbReference>
<name>A0A4R5CQP4_9ACTN</name>
<dbReference type="InterPro" id="IPR011042">
    <property type="entry name" value="6-blade_b-propeller_TolB-like"/>
</dbReference>